<protein>
    <submittedName>
        <fullName evidence="1">Uncharacterized protein</fullName>
    </submittedName>
</protein>
<proteinExistence type="predicted"/>
<evidence type="ECO:0000313" key="1">
    <source>
        <dbReference type="Ensembl" id="ENSMSIP00000033213.1"/>
    </source>
</evidence>
<dbReference type="GO" id="GO:0016226">
    <property type="term" value="P:iron-sulfur cluster assembly"/>
    <property type="evidence" value="ECO:0007669"/>
    <property type="project" value="InterPro"/>
</dbReference>
<organism evidence="1 2">
    <name type="scientific">Mus spicilegus</name>
    <name type="common">Mound-building mouse</name>
    <dbReference type="NCBI Taxonomy" id="10103"/>
    <lineage>
        <taxon>Eukaryota</taxon>
        <taxon>Metazoa</taxon>
        <taxon>Chordata</taxon>
        <taxon>Craniata</taxon>
        <taxon>Vertebrata</taxon>
        <taxon>Euteleostomi</taxon>
        <taxon>Mammalia</taxon>
        <taxon>Eutheria</taxon>
        <taxon>Euarchontoglires</taxon>
        <taxon>Glires</taxon>
        <taxon>Rodentia</taxon>
        <taxon>Myomorpha</taxon>
        <taxon>Muroidea</taxon>
        <taxon>Muridae</taxon>
        <taxon>Murinae</taxon>
        <taxon>Mus</taxon>
        <taxon>Mus</taxon>
    </lineage>
</organism>
<dbReference type="Ensembl" id="ENSMSIT00000041869.1">
    <property type="protein sequence ID" value="ENSMSIP00000033213.1"/>
    <property type="gene ID" value="ENSMSIG00000027793.1"/>
</dbReference>
<accession>A0A8C6I911</accession>
<dbReference type="AlphaFoldDB" id="A0A8C6I911"/>
<reference evidence="1" key="1">
    <citation type="submission" date="2025-08" db="UniProtKB">
        <authorList>
            <consortium name="Ensembl"/>
        </authorList>
    </citation>
    <scope>IDENTIFICATION</scope>
</reference>
<sequence>LWTEAFGGHAAVGLLPRNASRASAWVGNPRWSELILTCGRRGLHVTANAGATRHARLNLHYLQILNIEKQSVCVVHLRNLGTLDNPKLGVLS</sequence>
<evidence type="ECO:0000313" key="2">
    <source>
        <dbReference type="Proteomes" id="UP000694415"/>
    </source>
</evidence>
<dbReference type="PRINTS" id="PR00904">
    <property type="entry name" value="FRATAXIN"/>
</dbReference>
<keyword evidence="2" id="KW-1185">Reference proteome</keyword>
<dbReference type="Proteomes" id="UP000694415">
    <property type="component" value="Unplaced"/>
</dbReference>
<dbReference type="InterPro" id="IPR002908">
    <property type="entry name" value="Frataxin/CyaY"/>
</dbReference>
<reference evidence="1" key="2">
    <citation type="submission" date="2025-09" db="UniProtKB">
        <authorList>
            <consortium name="Ensembl"/>
        </authorList>
    </citation>
    <scope>IDENTIFICATION</scope>
</reference>
<name>A0A8C6I911_MUSSI</name>
<dbReference type="GO" id="GO:0008199">
    <property type="term" value="F:ferric iron binding"/>
    <property type="evidence" value="ECO:0007669"/>
    <property type="project" value="InterPro"/>
</dbReference>